<accession>A0ABT8KXE4</accession>
<dbReference type="RefSeq" id="WP_346754863.1">
    <property type="nucleotide sequence ID" value="NZ_JAUJEA010000013.1"/>
</dbReference>
<evidence type="ECO:0000313" key="3">
    <source>
        <dbReference type="Proteomes" id="UP001172082"/>
    </source>
</evidence>
<sequence length="173" mass="19534">MKFQIITFSFLIFSLGTSLAQSNSHACSEDEFYQKLDFWVGEWKVYDTSGKLVGNNKIEKILNGCAVMEHWTSVGGSEGKSLFYVDNNTRNWKQVWVTQGAKTVGGQKEKTMIKAFVNGGLRFQGELLAGDKTFLDRTTLTPNHDGSVRQLIEISRDAGKTWSKSFEGIYRKE</sequence>
<feature type="signal peptide" evidence="1">
    <location>
        <begin position="1"/>
        <end position="20"/>
    </location>
</feature>
<keyword evidence="1" id="KW-0732">Signal</keyword>
<comment type="caution">
    <text evidence="2">The sequence shown here is derived from an EMBL/GenBank/DDBJ whole genome shotgun (WGS) entry which is preliminary data.</text>
</comment>
<gene>
    <name evidence="2" type="ORF">QQ008_25840</name>
</gene>
<evidence type="ECO:0000256" key="1">
    <source>
        <dbReference type="SAM" id="SignalP"/>
    </source>
</evidence>
<proteinExistence type="predicted"/>
<protein>
    <recommendedName>
        <fullName evidence="4">DUF1579 domain-containing protein</fullName>
    </recommendedName>
</protein>
<evidence type="ECO:0000313" key="2">
    <source>
        <dbReference type="EMBL" id="MDN5204839.1"/>
    </source>
</evidence>
<reference evidence="2" key="1">
    <citation type="submission" date="2023-06" db="EMBL/GenBank/DDBJ databases">
        <title>Genomic of Parafulvivirga corallium.</title>
        <authorList>
            <person name="Wang G."/>
        </authorList>
    </citation>
    <scope>NUCLEOTIDE SEQUENCE</scope>
    <source>
        <strain evidence="2">BMA10</strain>
    </source>
</reference>
<organism evidence="2 3">
    <name type="scientific">Splendidivirga corallicola</name>
    <dbReference type="NCBI Taxonomy" id="3051826"/>
    <lineage>
        <taxon>Bacteria</taxon>
        <taxon>Pseudomonadati</taxon>
        <taxon>Bacteroidota</taxon>
        <taxon>Cytophagia</taxon>
        <taxon>Cytophagales</taxon>
        <taxon>Splendidivirgaceae</taxon>
        <taxon>Splendidivirga</taxon>
    </lineage>
</organism>
<dbReference type="Proteomes" id="UP001172082">
    <property type="component" value="Unassembled WGS sequence"/>
</dbReference>
<evidence type="ECO:0008006" key="4">
    <source>
        <dbReference type="Google" id="ProtNLM"/>
    </source>
</evidence>
<name>A0ABT8KXE4_9BACT</name>
<feature type="chain" id="PRO_5047256892" description="DUF1579 domain-containing protein" evidence="1">
    <location>
        <begin position="21"/>
        <end position="173"/>
    </location>
</feature>
<keyword evidence="3" id="KW-1185">Reference proteome</keyword>
<dbReference type="EMBL" id="JAUJEA010000013">
    <property type="protein sequence ID" value="MDN5204839.1"/>
    <property type="molecule type" value="Genomic_DNA"/>
</dbReference>